<protein>
    <recommendedName>
        <fullName evidence="1">F-box domain-containing protein</fullName>
    </recommendedName>
</protein>
<keyword evidence="3" id="KW-1185">Reference proteome</keyword>
<evidence type="ECO:0000313" key="3">
    <source>
        <dbReference type="Proteomes" id="UP000565441"/>
    </source>
</evidence>
<sequence length="421" mass="47972">MPTVTCLHPTKVSHYIVITMQPLTSLPREILEDILSNLDHKTLSRCLSVCWHLKTTINSSSELTYIIELAQDGMIDNPSMQMSHAERLLRLRDRRKAWNSLDWRASSVVPIKGLCHAYELVNGVFAKGIGGRDFTVAWLPSVDAKGHRLHRDDLKIRLRDFAIDPGQDLIIFLEEDDGPFINNRSVTLHVRSIMTHEAHPKARYPVLQFNGPPHEVFGAFIRNLFLQVADDIVAVLLSTGSPRLLLWNWREGFLISDSALVGHGLPTGALDFSFISPRAYILMCPEGDGSIVIEAFKSEPGFRPLHVATLFLPELQEDATIESLANHTSPFETPSRDEPFSTSPSSRLHVMSIQYDAPDATSHTHMRLFVHNRTFMKFVTSYFSKDFPEPEYALWIQWGPRATRMDKSFHPYTWLRWVTFV</sequence>
<name>A0A8H5H4C7_9AGAR</name>
<dbReference type="EMBL" id="JAACJP010000028">
    <property type="protein sequence ID" value="KAF5376483.1"/>
    <property type="molecule type" value="Genomic_DNA"/>
</dbReference>
<evidence type="ECO:0000259" key="1">
    <source>
        <dbReference type="PROSITE" id="PS50181"/>
    </source>
</evidence>
<dbReference type="Gene3D" id="1.20.1280.50">
    <property type="match status" value="1"/>
</dbReference>
<dbReference type="SMART" id="SM00256">
    <property type="entry name" value="FBOX"/>
    <property type="match status" value="1"/>
</dbReference>
<reference evidence="2 3" key="1">
    <citation type="journal article" date="2020" name="ISME J.">
        <title>Uncovering the hidden diversity of litter-decomposition mechanisms in mushroom-forming fungi.</title>
        <authorList>
            <person name="Floudas D."/>
            <person name="Bentzer J."/>
            <person name="Ahren D."/>
            <person name="Johansson T."/>
            <person name="Persson P."/>
            <person name="Tunlid A."/>
        </authorList>
    </citation>
    <scope>NUCLEOTIDE SEQUENCE [LARGE SCALE GENOMIC DNA]</scope>
    <source>
        <strain evidence="2 3">CBS 661.87</strain>
    </source>
</reference>
<dbReference type="Pfam" id="PF00646">
    <property type="entry name" value="F-box"/>
    <property type="match status" value="1"/>
</dbReference>
<dbReference type="PROSITE" id="PS50181">
    <property type="entry name" value="FBOX"/>
    <property type="match status" value="1"/>
</dbReference>
<dbReference type="Proteomes" id="UP000565441">
    <property type="component" value="Unassembled WGS sequence"/>
</dbReference>
<accession>A0A8H5H4C7</accession>
<gene>
    <name evidence="2" type="ORF">D9615_008641</name>
</gene>
<dbReference type="InterPro" id="IPR036047">
    <property type="entry name" value="F-box-like_dom_sf"/>
</dbReference>
<dbReference type="InterPro" id="IPR001810">
    <property type="entry name" value="F-box_dom"/>
</dbReference>
<comment type="caution">
    <text evidence="2">The sequence shown here is derived from an EMBL/GenBank/DDBJ whole genome shotgun (WGS) entry which is preliminary data.</text>
</comment>
<dbReference type="OrthoDB" id="2745718at2759"/>
<evidence type="ECO:0000313" key="2">
    <source>
        <dbReference type="EMBL" id="KAF5376483.1"/>
    </source>
</evidence>
<dbReference type="CDD" id="cd09917">
    <property type="entry name" value="F-box_SF"/>
    <property type="match status" value="1"/>
</dbReference>
<dbReference type="SUPFAM" id="SSF81383">
    <property type="entry name" value="F-box domain"/>
    <property type="match status" value="1"/>
</dbReference>
<feature type="domain" description="F-box" evidence="1">
    <location>
        <begin position="20"/>
        <end position="66"/>
    </location>
</feature>
<dbReference type="AlphaFoldDB" id="A0A8H5H4C7"/>
<organism evidence="2 3">
    <name type="scientific">Tricholomella constricta</name>
    <dbReference type="NCBI Taxonomy" id="117010"/>
    <lineage>
        <taxon>Eukaryota</taxon>
        <taxon>Fungi</taxon>
        <taxon>Dikarya</taxon>
        <taxon>Basidiomycota</taxon>
        <taxon>Agaricomycotina</taxon>
        <taxon>Agaricomycetes</taxon>
        <taxon>Agaricomycetidae</taxon>
        <taxon>Agaricales</taxon>
        <taxon>Tricholomatineae</taxon>
        <taxon>Lyophyllaceae</taxon>
        <taxon>Tricholomella</taxon>
    </lineage>
</organism>
<proteinExistence type="predicted"/>